<name>A0A3S4SP36_9ACTO</name>
<reference evidence="1 2" key="1">
    <citation type="submission" date="2018-12" db="EMBL/GenBank/DDBJ databases">
        <authorList>
            <consortium name="Pathogen Informatics"/>
        </authorList>
    </citation>
    <scope>NUCLEOTIDE SEQUENCE [LARGE SCALE GENOMIC DNA]</scope>
    <source>
        <strain evidence="1 2">NCTC11923</strain>
    </source>
</reference>
<dbReference type="KEGG" id="asla:NCTC11923_01220"/>
<gene>
    <name evidence="1" type="ORF">NCTC11923_01220</name>
</gene>
<accession>A0A3S4SP36</accession>
<dbReference type="EMBL" id="LR134363">
    <property type="protein sequence ID" value="VEG74586.1"/>
    <property type="molecule type" value="Genomic_DNA"/>
</dbReference>
<protein>
    <submittedName>
        <fullName evidence="1">Uncharacterized protein</fullName>
    </submittedName>
</protein>
<evidence type="ECO:0000313" key="2">
    <source>
        <dbReference type="Proteomes" id="UP000276899"/>
    </source>
</evidence>
<organism evidence="1 2">
    <name type="scientific">Actinomyces slackii</name>
    <dbReference type="NCBI Taxonomy" id="52774"/>
    <lineage>
        <taxon>Bacteria</taxon>
        <taxon>Bacillati</taxon>
        <taxon>Actinomycetota</taxon>
        <taxon>Actinomycetes</taxon>
        <taxon>Actinomycetales</taxon>
        <taxon>Actinomycetaceae</taxon>
        <taxon>Actinomyces</taxon>
    </lineage>
</organism>
<keyword evidence="2" id="KW-1185">Reference proteome</keyword>
<sequence length="73" mass="7840">MGYTSTIIDERRGTAVTTQRIFLRFTRNGQLGQMWISVANPSKSAADLRPQDLIDAALKQAGASLDSTALDGA</sequence>
<evidence type="ECO:0000313" key="1">
    <source>
        <dbReference type="EMBL" id="VEG74586.1"/>
    </source>
</evidence>
<dbReference type="AlphaFoldDB" id="A0A3S4SP36"/>
<proteinExistence type="predicted"/>
<dbReference type="Proteomes" id="UP000276899">
    <property type="component" value="Chromosome"/>
</dbReference>